<dbReference type="AlphaFoldDB" id="A0A1Z4KKY1"/>
<protein>
    <submittedName>
        <fullName evidence="1">Uncharacterized protein</fullName>
    </submittedName>
</protein>
<name>A0A1Z4KKY1_ANAVA</name>
<evidence type="ECO:0000313" key="2">
    <source>
        <dbReference type="Proteomes" id="UP000217507"/>
    </source>
</evidence>
<organism evidence="1 2">
    <name type="scientific">Trichormus variabilis NIES-23</name>
    <dbReference type="NCBI Taxonomy" id="1973479"/>
    <lineage>
        <taxon>Bacteria</taxon>
        <taxon>Bacillati</taxon>
        <taxon>Cyanobacteriota</taxon>
        <taxon>Cyanophyceae</taxon>
        <taxon>Nostocales</taxon>
        <taxon>Nostocaceae</taxon>
        <taxon>Trichormus</taxon>
    </lineage>
</organism>
<dbReference type="Proteomes" id="UP000217507">
    <property type="component" value="Chromosome"/>
</dbReference>
<dbReference type="EMBL" id="AP018216">
    <property type="protein sequence ID" value="BAY69553.1"/>
    <property type="molecule type" value="Genomic_DNA"/>
</dbReference>
<evidence type="ECO:0000313" key="1">
    <source>
        <dbReference type="EMBL" id="BAY69553.1"/>
    </source>
</evidence>
<proteinExistence type="predicted"/>
<reference evidence="1 2" key="1">
    <citation type="submission" date="2017-06" db="EMBL/GenBank/DDBJ databases">
        <title>Genome sequencing of cyanobaciteial culture collection at National Institute for Environmental Studies (NIES).</title>
        <authorList>
            <person name="Hirose Y."/>
            <person name="Shimura Y."/>
            <person name="Fujisawa T."/>
            <person name="Nakamura Y."/>
            <person name="Kawachi M."/>
        </authorList>
    </citation>
    <scope>NUCLEOTIDE SEQUENCE [LARGE SCALE GENOMIC DNA]</scope>
    <source>
        <strain evidence="1 2">NIES-23</strain>
    </source>
</reference>
<gene>
    <name evidence="1" type="ORF">NIES23_23470</name>
</gene>
<accession>A0A1Z4KKY1</accession>
<sequence>MEINPHKHGESKSREEKKELIFPHLLLINGNNFWVLSDFGNDVRLRTLRQKTGGTRVVNILSLFWFILGGTCDKDFVPV</sequence>